<dbReference type="EMBL" id="VYKJ01000010">
    <property type="protein sequence ID" value="KAA8997671.1"/>
    <property type="molecule type" value="Genomic_DNA"/>
</dbReference>
<dbReference type="InterPro" id="IPR054213">
    <property type="entry name" value="DUF6920"/>
</dbReference>
<accession>A0A5J5FVS8</accession>
<evidence type="ECO:0000313" key="2">
    <source>
        <dbReference type="Proteomes" id="UP000335415"/>
    </source>
</evidence>
<dbReference type="Pfam" id="PF21900">
    <property type="entry name" value="DUF6920"/>
    <property type="match status" value="1"/>
</dbReference>
<dbReference type="OrthoDB" id="3671061at2"/>
<comment type="caution">
    <text evidence="1">The sequence shown here is derived from an EMBL/GenBank/DDBJ whole genome shotgun (WGS) entry which is preliminary data.</text>
</comment>
<protein>
    <submittedName>
        <fullName evidence="1">Uncharacterized protein</fullName>
    </submittedName>
</protein>
<proteinExistence type="predicted"/>
<sequence length="278" mass="30984">MRRRFLLLCVPVISLAAWIGMSSLLTEREIAAHSASIRQVAGRYKPGNIDPEAMKALPGPVQRYFAFAIPERNNQYQVVRIAAEGEFRRPLTFDFQSTTATQIIATQTPAMLFAATTPVASYLWARAYDFFADGHMAMRAKILSTFTVVNENSTQALNRTSLRRWLLESPLYPMALLPGGPVRWEAIDDNHARAIVSGFGLEESLVATFQPDGRLMSFDAEQDGDLTTPYHGSGEHASRSDYRLVAGMMIPCSFEISRVAGGKILPFWKGRITTIEFE</sequence>
<keyword evidence="2" id="KW-1185">Reference proteome</keyword>
<name>A0A5J5FVS8_9GAMM</name>
<gene>
    <name evidence="1" type="ORF">FJU30_18085</name>
</gene>
<reference evidence="1 2" key="1">
    <citation type="submission" date="2019-09" db="EMBL/GenBank/DDBJ databases">
        <authorList>
            <person name="Li Y."/>
        </authorList>
    </citation>
    <scope>NUCLEOTIDE SEQUENCE [LARGE SCALE GENOMIC DNA]</scope>
    <source>
        <strain evidence="1 2">L3-3HA</strain>
    </source>
</reference>
<dbReference type="Proteomes" id="UP000335415">
    <property type="component" value="Unassembled WGS sequence"/>
</dbReference>
<evidence type="ECO:0000313" key="1">
    <source>
        <dbReference type="EMBL" id="KAA8997671.1"/>
    </source>
</evidence>
<organism evidence="1 2">
    <name type="scientific">Affinibrenneria salicis</name>
    <dbReference type="NCBI Taxonomy" id="2590031"/>
    <lineage>
        <taxon>Bacteria</taxon>
        <taxon>Pseudomonadati</taxon>
        <taxon>Pseudomonadota</taxon>
        <taxon>Gammaproteobacteria</taxon>
        <taxon>Enterobacterales</taxon>
        <taxon>Pectobacteriaceae</taxon>
        <taxon>Affinibrenneria</taxon>
    </lineage>
</organism>
<dbReference type="RefSeq" id="WP_150436370.1">
    <property type="nucleotide sequence ID" value="NZ_VYKJ01000010.1"/>
</dbReference>
<dbReference type="AlphaFoldDB" id="A0A5J5FVS8"/>